<reference evidence="1 2" key="1">
    <citation type="submission" date="2019-02" db="EMBL/GenBank/DDBJ databases">
        <title>Deep-cultivation of Planctomycetes and their phenomic and genomic characterization uncovers novel biology.</title>
        <authorList>
            <person name="Wiegand S."/>
            <person name="Jogler M."/>
            <person name="Boedeker C."/>
            <person name="Pinto D."/>
            <person name="Vollmers J."/>
            <person name="Rivas-Marin E."/>
            <person name="Kohn T."/>
            <person name="Peeters S.H."/>
            <person name="Heuer A."/>
            <person name="Rast P."/>
            <person name="Oberbeckmann S."/>
            <person name="Bunk B."/>
            <person name="Jeske O."/>
            <person name="Meyerdierks A."/>
            <person name="Storesund J.E."/>
            <person name="Kallscheuer N."/>
            <person name="Luecker S."/>
            <person name="Lage O.M."/>
            <person name="Pohl T."/>
            <person name="Merkel B.J."/>
            <person name="Hornburger P."/>
            <person name="Mueller R.-W."/>
            <person name="Bruemmer F."/>
            <person name="Labrenz M."/>
            <person name="Spormann A.M."/>
            <person name="Op den Camp H."/>
            <person name="Overmann J."/>
            <person name="Amann R."/>
            <person name="Jetten M.S.M."/>
            <person name="Mascher T."/>
            <person name="Medema M.H."/>
            <person name="Devos D.P."/>
            <person name="Kaster A.-K."/>
            <person name="Ovreas L."/>
            <person name="Rohde M."/>
            <person name="Galperin M.Y."/>
            <person name="Jogler C."/>
        </authorList>
    </citation>
    <scope>NUCLEOTIDE SEQUENCE [LARGE SCALE GENOMIC DNA]</scope>
    <source>
        <strain evidence="1 2">EC9</strain>
    </source>
</reference>
<organism evidence="1 2">
    <name type="scientific">Rosistilla ulvae</name>
    <dbReference type="NCBI Taxonomy" id="1930277"/>
    <lineage>
        <taxon>Bacteria</taxon>
        <taxon>Pseudomonadati</taxon>
        <taxon>Planctomycetota</taxon>
        <taxon>Planctomycetia</taxon>
        <taxon>Pirellulales</taxon>
        <taxon>Pirellulaceae</taxon>
        <taxon>Rosistilla</taxon>
    </lineage>
</organism>
<proteinExistence type="predicted"/>
<keyword evidence="2" id="KW-1185">Reference proteome</keyword>
<dbReference type="EMBL" id="CP036261">
    <property type="protein sequence ID" value="QDS89303.1"/>
    <property type="molecule type" value="Genomic_DNA"/>
</dbReference>
<accession>A0A517M352</accession>
<evidence type="ECO:0000313" key="2">
    <source>
        <dbReference type="Proteomes" id="UP000319557"/>
    </source>
</evidence>
<gene>
    <name evidence="1" type="ORF">EC9_35000</name>
</gene>
<evidence type="ECO:0000313" key="1">
    <source>
        <dbReference type="EMBL" id="QDS89303.1"/>
    </source>
</evidence>
<name>A0A517M352_9BACT</name>
<dbReference type="Proteomes" id="UP000319557">
    <property type="component" value="Chromosome"/>
</dbReference>
<dbReference type="KEGG" id="ruv:EC9_35000"/>
<dbReference type="AlphaFoldDB" id="A0A517M352"/>
<protein>
    <submittedName>
        <fullName evidence="1">Uncharacterized protein</fullName>
    </submittedName>
</protein>
<sequence length="56" mass="6246">MQFTRPAKPGRVGKQAFSGVFRGGFSDVSNFIDRHATPLPELRFAGSTLPRKLRLE</sequence>